<gene>
    <name evidence="1" type="ORF">CCR75_004925</name>
</gene>
<dbReference type="KEGG" id="blac:94348682"/>
<dbReference type="GeneID" id="94348682"/>
<comment type="caution">
    <text evidence="1">The sequence shown here is derived from an EMBL/GenBank/DDBJ whole genome shotgun (WGS) entry which is preliminary data.</text>
</comment>
<dbReference type="OrthoDB" id="116759at2759"/>
<dbReference type="EMBL" id="SHOA02000014">
    <property type="protein sequence ID" value="TDH67063.1"/>
    <property type="molecule type" value="Genomic_DNA"/>
</dbReference>
<dbReference type="RefSeq" id="XP_067816562.1">
    <property type="nucleotide sequence ID" value="XM_067963011.1"/>
</dbReference>
<name>A0A976ICF9_BRELC</name>
<sequence length="402" mass="44380">MSGAALEPEELQEEPRWRSIRYSPHARPLHWSRLIDEKLVLLVIESTASGERFPVGVNWLEVSRVVRRSPVDCVMRYAFLHDAREPYNLSEAEQLSEVKTEEEKAGMSHEEHKGILLGSDDEFLVDETSISDFATPVASPKLQLLDAFEDFERCEPSSPGSPPPFAVAKSTSVKQSEDCGLGGSPFRWENLVDDPNYTAPVFNSPPSVRHKHNFKGRFGLEDDEFKVLTSNLPLRQSPRGLMSPPDSQDNRSNFGAYSTYVATQAFKGLKIRLPPGSPLLDSPLIDSPSLSRKISNSEYPFLKEESICTGQRAVSSNNNAFYGVGEMDTMPALTSFLGDNPFSGSVTQSALEDAFLDMAGSRLDASNVLLSSRMTIASAVHSQSRMHYHADDCRDAASNSAD</sequence>
<dbReference type="Proteomes" id="UP000294530">
    <property type="component" value="Unassembled WGS sequence"/>
</dbReference>
<reference evidence="1 2" key="1">
    <citation type="journal article" date="2021" name="Genome Biol.">
        <title>AFLAP: assembly-free linkage analysis pipeline using k-mers from genome sequencing data.</title>
        <authorList>
            <person name="Fletcher K."/>
            <person name="Zhang L."/>
            <person name="Gil J."/>
            <person name="Han R."/>
            <person name="Cavanaugh K."/>
            <person name="Michelmore R."/>
        </authorList>
    </citation>
    <scope>NUCLEOTIDE SEQUENCE [LARGE SCALE GENOMIC DNA]</scope>
    <source>
        <strain evidence="1 2">SF5</strain>
    </source>
</reference>
<evidence type="ECO:0008006" key="3">
    <source>
        <dbReference type="Google" id="ProtNLM"/>
    </source>
</evidence>
<keyword evidence="2" id="KW-1185">Reference proteome</keyword>
<proteinExistence type="predicted"/>
<evidence type="ECO:0000313" key="1">
    <source>
        <dbReference type="EMBL" id="TDH67063.1"/>
    </source>
</evidence>
<evidence type="ECO:0000313" key="2">
    <source>
        <dbReference type="Proteomes" id="UP000294530"/>
    </source>
</evidence>
<protein>
    <recommendedName>
        <fullName evidence="3">Myb-like domain-containing protein</fullName>
    </recommendedName>
</protein>
<organism evidence="1 2">
    <name type="scientific">Bremia lactucae</name>
    <name type="common">Lettuce downy mildew</name>
    <dbReference type="NCBI Taxonomy" id="4779"/>
    <lineage>
        <taxon>Eukaryota</taxon>
        <taxon>Sar</taxon>
        <taxon>Stramenopiles</taxon>
        <taxon>Oomycota</taxon>
        <taxon>Peronosporomycetes</taxon>
        <taxon>Peronosporales</taxon>
        <taxon>Peronosporaceae</taxon>
        <taxon>Bremia</taxon>
    </lineage>
</organism>
<accession>A0A976ICF9</accession>
<dbReference type="AlphaFoldDB" id="A0A976ICF9"/>